<keyword evidence="3" id="KW-0560">Oxidoreductase</keyword>
<keyword evidence="1" id="KW-0285">Flavoprotein</keyword>
<keyword evidence="2" id="KW-0274">FAD</keyword>
<keyword evidence="8" id="KW-1185">Reference proteome</keyword>
<feature type="transmembrane region" description="Helical" evidence="5">
    <location>
        <begin position="12"/>
        <end position="29"/>
    </location>
</feature>
<dbReference type="SUPFAM" id="SSF54373">
    <property type="entry name" value="FAD-linked reductases, C-terminal domain"/>
    <property type="match status" value="1"/>
</dbReference>
<dbReference type="SUPFAM" id="SSF51905">
    <property type="entry name" value="FAD/NAD(P)-binding domain"/>
    <property type="match status" value="1"/>
</dbReference>
<feature type="domain" description="FAD-binding" evidence="6">
    <location>
        <begin position="10"/>
        <end position="196"/>
    </location>
</feature>
<feature type="compositionally biased region" description="Low complexity" evidence="4">
    <location>
        <begin position="429"/>
        <end position="443"/>
    </location>
</feature>
<dbReference type="InterPro" id="IPR002938">
    <property type="entry name" value="FAD-bd"/>
</dbReference>
<dbReference type="STRING" id="1884261.A0A5C3QS51"/>
<dbReference type="EMBL" id="ML178825">
    <property type="protein sequence ID" value="TFL01194.1"/>
    <property type="molecule type" value="Genomic_DNA"/>
</dbReference>
<dbReference type="Pfam" id="PF01494">
    <property type="entry name" value="FAD_binding_3"/>
    <property type="match status" value="2"/>
</dbReference>
<dbReference type="GO" id="GO:0016491">
    <property type="term" value="F:oxidoreductase activity"/>
    <property type="evidence" value="ECO:0007669"/>
    <property type="project" value="UniProtKB-KW"/>
</dbReference>
<dbReference type="OrthoDB" id="417877at2759"/>
<keyword evidence="5" id="KW-1133">Transmembrane helix</keyword>
<evidence type="ECO:0000313" key="8">
    <source>
        <dbReference type="Proteomes" id="UP000305067"/>
    </source>
</evidence>
<gene>
    <name evidence="7" type="ORF">BDV98DRAFT_567690</name>
</gene>
<feature type="region of interest" description="Disordered" evidence="4">
    <location>
        <begin position="145"/>
        <end position="166"/>
    </location>
</feature>
<reference evidence="7 8" key="1">
    <citation type="journal article" date="2019" name="Nat. Ecol. Evol.">
        <title>Megaphylogeny resolves global patterns of mushroom evolution.</title>
        <authorList>
            <person name="Varga T."/>
            <person name="Krizsan K."/>
            <person name="Foldi C."/>
            <person name="Dima B."/>
            <person name="Sanchez-Garcia M."/>
            <person name="Sanchez-Ramirez S."/>
            <person name="Szollosi G.J."/>
            <person name="Szarkandi J.G."/>
            <person name="Papp V."/>
            <person name="Albert L."/>
            <person name="Andreopoulos W."/>
            <person name="Angelini C."/>
            <person name="Antonin V."/>
            <person name="Barry K.W."/>
            <person name="Bougher N.L."/>
            <person name="Buchanan P."/>
            <person name="Buyck B."/>
            <person name="Bense V."/>
            <person name="Catcheside P."/>
            <person name="Chovatia M."/>
            <person name="Cooper J."/>
            <person name="Damon W."/>
            <person name="Desjardin D."/>
            <person name="Finy P."/>
            <person name="Geml J."/>
            <person name="Haridas S."/>
            <person name="Hughes K."/>
            <person name="Justo A."/>
            <person name="Karasinski D."/>
            <person name="Kautmanova I."/>
            <person name="Kiss B."/>
            <person name="Kocsube S."/>
            <person name="Kotiranta H."/>
            <person name="LaButti K.M."/>
            <person name="Lechner B.E."/>
            <person name="Liimatainen K."/>
            <person name="Lipzen A."/>
            <person name="Lukacs Z."/>
            <person name="Mihaltcheva S."/>
            <person name="Morgado L.N."/>
            <person name="Niskanen T."/>
            <person name="Noordeloos M.E."/>
            <person name="Ohm R.A."/>
            <person name="Ortiz-Santana B."/>
            <person name="Ovrebo C."/>
            <person name="Racz N."/>
            <person name="Riley R."/>
            <person name="Savchenko A."/>
            <person name="Shiryaev A."/>
            <person name="Soop K."/>
            <person name="Spirin V."/>
            <person name="Szebenyi C."/>
            <person name="Tomsovsky M."/>
            <person name="Tulloss R.E."/>
            <person name="Uehling J."/>
            <person name="Grigoriev I.V."/>
            <person name="Vagvolgyi C."/>
            <person name="Papp T."/>
            <person name="Martin F.M."/>
            <person name="Miettinen O."/>
            <person name="Hibbett D.S."/>
            <person name="Nagy L.G."/>
        </authorList>
    </citation>
    <scope>NUCLEOTIDE SEQUENCE [LARGE SCALE GENOMIC DNA]</scope>
    <source>
        <strain evidence="7 8">CBS 309.79</strain>
    </source>
</reference>
<keyword evidence="5" id="KW-0812">Transmembrane</keyword>
<dbReference type="Gene3D" id="3.50.50.60">
    <property type="entry name" value="FAD/NAD(P)-binding domain"/>
    <property type="match status" value="1"/>
</dbReference>
<dbReference type="PRINTS" id="PR00420">
    <property type="entry name" value="RNGMNOXGNASE"/>
</dbReference>
<evidence type="ECO:0000259" key="6">
    <source>
        <dbReference type="Pfam" id="PF01494"/>
    </source>
</evidence>
<feature type="compositionally biased region" description="Low complexity" evidence="4">
    <location>
        <begin position="150"/>
        <end position="165"/>
    </location>
</feature>
<dbReference type="InterPro" id="IPR051104">
    <property type="entry name" value="FAD_monoxygenase"/>
</dbReference>
<evidence type="ECO:0000256" key="1">
    <source>
        <dbReference type="ARBA" id="ARBA00022630"/>
    </source>
</evidence>
<dbReference type="PANTHER" id="PTHR46720">
    <property type="entry name" value="HYDROXYLASE, PUTATIVE (AFU_ORTHOLOGUE AFUA_3G01460)-RELATED"/>
    <property type="match status" value="1"/>
</dbReference>
<sequence length="524" mass="57091">MSVSSTSPKLKVAIVGGGIGGLTAALALAKYPDIDVTIYEAAAVFSEVGAGVGVWPRIWKTLAKLGLAEDMAKATHLEPKSGKVDTFLFRKSDQEEGHQYYKLETDGSFLTYHRPDMQKVLVSHLPPSVHIHYKKRLSSYTQTTPTFLNTQSTPSAPSPSSTTPSVHLTFEDGTTATTDLLIGCDGVKSVVRRCLLHEQAARALEYGKPGEADALLSAIEPRWTGIVAYRALIPVERLKAYKETEKGKSVRVPERDSLPTMYQGQHINVVVYPISVGKVINVGAFHSRPDLAGTKFPGPWVTRVTETDLIKAHEGWEPEVRAILDCIENPLRWAIHASVPLDDWVFGNVCLLGDAAHAMSPQQASGGGQAIEDAYLLATLLGHHLTTKSTLARALSIYDSIRRPVANEVARRSLVNGSLFGLQLPDVQSSPSPSSSSSSVPSVLGLKPSPTGPTTPIDFSLPVDFSKIVDFTKKENQGRLEENGRAIKENWRWTWETSVEGDVERAVSELEGWEEVVGEVRARL</sequence>
<protein>
    <recommendedName>
        <fullName evidence="6">FAD-binding domain-containing protein</fullName>
    </recommendedName>
</protein>
<evidence type="ECO:0000313" key="7">
    <source>
        <dbReference type="EMBL" id="TFL01194.1"/>
    </source>
</evidence>
<evidence type="ECO:0000256" key="5">
    <source>
        <dbReference type="SAM" id="Phobius"/>
    </source>
</evidence>
<dbReference type="GO" id="GO:0071949">
    <property type="term" value="F:FAD binding"/>
    <property type="evidence" value="ECO:0007669"/>
    <property type="project" value="InterPro"/>
</dbReference>
<dbReference type="InterPro" id="IPR036188">
    <property type="entry name" value="FAD/NAD-bd_sf"/>
</dbReference>
<name>A0A5C3QS51_9AGAR</name>
<evidence type="ECO:0000256" key="3">
    <source>
        <dbReference type="ARBA" id="ARBA00023002"/>
    </source>
</evidence>
<dbReference type="AlphaFoldDB" id="A0A5C3QS51"/>
<evidence type="ECO:0000256" key="4">
    <source>
        <dbReference type="SAM" id="MobiDB-lite"/>
    </source>
</evidence>
<dbReference type="GO" id="GO:0044550">
    <property type="term" value="P:secondary metabolite biosynthetic process"/>
    <property type="evidence" value="ECO:0007669"/>
    <property type="project" value="TreeGrafter"/>
</dbReference>
<evidence type="ECO:0000256" key="2">
    <source>
        <dbReference type="ARBA" id="ARBA00022827"/>
    </source>
</evidence>
<organism evidence="7 8">
    <name type="scientific">Pterulicium gracile</name>
    <dbReference type="NCBI Taxonomy" id="1884261"/>
    <lineage>
        <taxon>Eukaryota</taxon>
        <taxon>Fungi</taxon>
        <taxon>Dikarya</taxon>
        <taxon>Basidiomycota</taxon>
        <taxon>Agaricomycotina</taxon>
        <taxon>Agaricomycetes</taxon>
        <taxon>Agaricomycetidae</taxon>
        <taxon>Agaricales</taxon>
        <taxon>Pleurotineae</taxon>
        <taxon>Pterulaceae</taxon>
        <taxon>Pterulicium</taxon>
    </lineage>
</organism>
<dbReference type="Proteomes" id="UP000305067">
    <property type="component" value="Unassembled WGS sequence"/>
</dbReference>
<feature type="domain" description="FAD-binding" evidence="6">
    <location>
        <begin position="338"/>
        <end position="413"/>
    </location>
</feature>
<proteinExistence type="predicted"/>
<feature type="region of interest" description="Disordered" evidence="4">
    <location>
        <begin position="426"/>
        <end position="458"/>
    </location>
</feature>
<accession>A0A5C3QS51</accession>
<keyword evidence="5" id="KW-0472">Membrane</keyword>
<dbReference type="PANTHER" id="PTHR46720:SF3">
    <property type="entry name" value="FAD-BINDING DOMAIN-CONTAINING PROTEIN-RELATED"/>
    <property type="match status" value="1"/>
</dbReference>